<sequence length="95" mass="10678">MRQQAETIANEPGLCALNWSSKYLHVVSNVWINYLAITGELGESAWIIAAEQALQFARIFLSHSLSAREFGRGKLRSFLGGESKETLTQVRFYSI</sequence>
<evidence type="ECO:0000313" key="1">
    <source>
        <dbReference type="EMBL" id="VEL43274.1"/>
    </source>
</evidence>
<dbReference type="Proteomes" id="UP000784294">
    <property type="component" value="Unassembled WGS sequence"/>
</dbReference>
<dbReference type="OrthoDB" id="10069252at2759"/>
<dbReference type="EMBL" id="CAAALY010280067">
    <property type="protein sequence ID" value="VEL43274.1"/>
    <property type="molecule type" value="Genomic_DNA"/>
</dbReference>
<keyword evidence="2" id="KW-1185">Reference proteome</keyword>
<evidence type="ECO:0000313" key="2">
    <source>
        <dbReference type="Proteomes" id="UP000784294"/>
    </source>
</evidence>
<dbReference type="AlphaFoldDB" id="A0A448XRP3"/>
<gene>
    <name evidence="1" type="ORF">PXEA_LOCUS36714</name>
</gene>
<reference evidence="1" key="1">
    <citation type="submission" date="2018-11" db="EMBL/GenBank/DDBJ databases">
        <authorList>
            <consortium name="Pathogen Informatics"/>
        </authorList>
    </citation>
    <scope>NUCLEOTIDE SEQUENCE</scope>
</reference>
<proteinExistence type="predicted"/>
<comment type="caution">
    <text evidence="1">The sequence shown here is derived from an EMBL/GenBank/DDBJ whole genome shotgun (WGS) entry which is preliminary data.</text>
</comment>
<protein>
    <submittedName>
        <fullName evidence="1">Uncharacterized protein</fullName>
    </submittedName>
</protein>
<accession>A0A448XRP3</accession>
<organism evidence="1 2">
    <name type="scientific">Protopolystoma xenopodis</name>
    <dbReference type="NCBI Taxonomy" id="117903"/>
    <lineage>
        <taxon>Eukaryota</taxon>
        <taxon>Metazoa</taxon>
        <taxon>Spiralia</taxon>
        <taxon>Lophotrochozoa</taxon>
        <taxon>Platyhelminthes</taxon>
        <taxon>Monogenea</taxon>
        <taxon>Polyopisthocotylea</taxon>
        <taxon>Polystomatidea</taxon>
        <taxon>Polystomatidae</taxon>
        <taxon>Protopolystoma</taxon>
    </lineage>
</organism>
<name>A0A448XRP3_9PLAT</name>